<dbReference type="Pfam" id="PF00293">
    <property type="entry name" value="NUDIX"/>
    <property type="match status" value="1"/>
</dbReference>
<dbReference type="EC" id="3.6.1.13" evidence="3"/>
<evidence type="ECO:0000256" key="2">
    <source>
        <dbReference type="ARBA" id="ARBA00007482"/>
    </source>
</evidence>
<dbReference type="PROSITE" id="PS00893">
    <property type="entry name" value="NUDIX_BOX"/>
    <property type="match status" value="1"/>
</dbReference>
<dbReference type="InterPro" id="IPR000086">
    <property type="entry name" value="NUDIX_hydrolase_dom"/>
</dbReference>
<evidence type="ECO:0000256" key="10">
    <source>
        <dbReference type="ARBA" id="ARBA00030308"/>
    </source>
</evidence>
<dbReference type="NCBIfam" id="TIGR00052">
    <property type="entry name" value="nudix-type nucleoside diphosphatase, YffH/AdpP family"/>
    <property type="match status" value="1"/>
</dbReference>
<evidence type="ECO:0000256" key="1">
    <source>
        <dbReference type="ARBA" id="ARBA00001946"/>
    </source>
</evidence>
<accession>A0A0F9VJM1</accession>
<keyword evidence="6" id="KW-0378">Hydrolase</keyword>
<dbReference type="InterPro" id="IPR015797">
    <property type="entry name" value="NUDIX_hydrolase-like_dom_sf"/>
</dbReference>
<sequence>MLWCCPRLTTTLGGHVTDFTRADVEVLDRQNGFKGFYRLDVLTLRHRLFNGGWGPALRRELFVRHDAVCVLPYDPWLDQVVLIEQVRIGAIDKSEQPWMLELVAGLIDKDESPEEVAHREAEEEAGLKLLDLTPITRYFPSPGGSDERVYLYLALVDSRGAGGIHGLEEEGEDIRVSCWSRADAMGALSSGRIDNAATIIALQWLEMNVQQLRDNAGPQP</sequence>
<comment type="function">
    <text evidence="8">Acts on ADP-mannose and ADP-glucose as well as ADP-ribose. Prevents glycogen biosynthesis. The reaction catalyzed by this enzyme is a limiting step of the gluconeogenic process.</text>
</comment>
<proteinExistence type="inferred from homology"/>
<evidence type="ECO:0000256" key="9">
    <source>
        <dbReference type="ARBA" id="ARBA00030162"/>
    </source>
</evidence>
<comment type="cofactor">
    <cofactor evidence="1">
        <name>Mg(2+)</name>
        <dbReference type="ChEBI" id="CHEBI:18420"/>
    </cofactor>
</comment>
<dbReference type="EMBL" id="LAZR01000043">
    <property type="protein sequence ID" value="KKO00023.1"/>
    <property type="molecule type" value="Genomic_DNA"/>
</dbReference>
<dbReference type="PROSITE" id="PS51462">
    <property type="entry name" value="NUDIX"/>
    <property type="match status" value="1"/>
</dbReference>
<dbReference type="AlphaFoldDB" id="A0A0F9VJM1"/>
<dbReference type="GO" id="GO:0019144">
    <property type="term" value="F:ADP-sugar diphosphatase activity"/>
    <property type="evidence" value="ECO:0007669"/>
    <property type="project" value="TreeGrafter"/>
</dbReference>
<evidence type="ECO:0000256" key="4">
    <source>
        <dbReference type="ARBA" id="ARBA00013297"/>
    </source>
</evidence>
<dbReference type="GO" id="GO:0005829">
    <property type="term" value="C:cytosol"/>
    <property type="evidence" value="ECO:0007669"/>
    <property type="project" value="TreeGrafter"/>
</dbReference>
<evidence type="ECO:0000259" key="13">
    <source>
        <dbReference type="PROSITE" id="PS51462"/>
    </source>
</evidence>
<dbReference type="GO" id="GO:0046872">
    <property type="term" value="F:metal ion binding"/>
    <property type="evidence" value="ECO:0007669"/>
    <property type="project" value="UniProtKB-KW"/>
</dbReference>
<dbReference type="InterPro" id="IPR004385">
    <property type="entry name" value="NDP_pyrophosphatase"/>
</dbReference>
<organism evidence="14">
    <name type="scientific">marine sediment metagenome</name>
    <dbReference type="NCBI Taxonomy" id="412755"/>
    <lineage>
        <taxon>unclassified sequences</taxon>
        <taxon>metagenomes</taxon>
        <taxon>ecological metagenomes</taxon>
    </lineage>
</organism>
<dbReference type="InterPro" id="IPR020084">
    <property type="entry name" value="NUDIX_hydrolase_CS"/>
</dbReference>
<evidence type="ECO:0000256" key="7">
    <source>
        <dbReference type="ARBA" id="ARBA00022842"/>
    </source>
</evidence>
<dbReference type="CDD" id="cd24155">
    <property type="entry name" value="NUDIX_ADPRase"/>
    <property type="match status" value="1"/>
</dbReference>
<feature type="domain" description="Nudix hydrolase" evidence="13">
    <location>
        <begin position="63"/>
        <end position="206"/>
    </location>
</feature>
<evidence type="ECO:0000256" key="6">
    <source>
        <dbReference type="ARBA" id="ARBA00022801"/>
    </source>
</evidence>
<evidence type="ECO:0000313" key="14">
    <source>
        <dbReference type="EMBL" id="KKO00023.1"/>
    </source>
</evidence>
<evidence type="ECO:0000256" key="8">
    <source>
        <dbReference type="ARBA" id="ARBA00025164"/>
    </source>
</evidence>
<keyword evidence="5" id="KW-0479">Metal-binding</keyword>
<dbReference type="PANTHER" id="PTHR11839">
    <property type="entry name" value="UDP/ADP-SUGAR PYROPHOSPHATASE"/>
    <property type="match status" value="1"/>
</dbReference>
<evidence type="ECO:0000256" key="3">
    <source>
        <dbReference type="ARBA" id="ARBA00012453"/>
    </source>
</evidence>
<dbReference type="Gene3D" id="3.90.79.10">
    <property type="entry name" value="Nucleoside Triphosphate Pyrophosphohydrolase"/>
    <property type="match status" value="1"/>
</dbReference>
<evidence type="ECO:0000256" key="5">
    <source>
        <dbReference type="ARBA" id="ARBA00022723"/>
    </source>
</evidence>
<gene>
    <name evidence="14" type="ORF">LCGC14_0131340</name>
</gene>
<evidence type="ECO:0000256" key="11">
    <source>
        <dbReference type="ARBA" id="ARBA00033056"/>
    </source>
</evidence>
<evidence type="ECO:0000256" key="12">
    <source>
        <dbReference type="ARBA" id="ARBA00049546"/>
    </source>
</evidence>
<dbReference type="GO" id="GO:0047631">
    <property type="term" value="F:ADP-ribose diphosphatase activity"/>
    <property type="evidence" value="ECO:0007669"/>
    <property type="project" value="UniProtKB-EC"/>
</dbReference>
<comment type="caution">
    <text evidence="14">The sequence shown here is derived from an EMBL/GenBank/DDBJ whole genome shotgun (WGS) entry which is preliminary data.</text>
</comment>
<comment type="similarity">
    <text evidence="2">Belongs to the Nudix hydrolase family. NudF subfamily.</text>
</comment>
<comment type="catalytic activity">
    <reaction evidence="12">
        <text>ADP-D-ribose + H2O = D-ribose 5-phosphate + AMP + 2 H(+)</text>
        <dbReference type="Rhea" id="RHEA:10412"/>
        <dbReference type="ChEBI" id="CHEBI:15377"/>
        <dbReference type="ChEBI" id="CHEBI:15378"/>
        <dbReference type="ChEBI" id="CHEBI:57967"/>
        <dbReference type="ChEBI" id="CHEBI:78346"/>
        <dbReference type="ChEBI" id="CHEBI:456215"/>
        <dbReference type="EC" id="3.6.1.13"/>
    </reaction>
</comment>
<dbReference type="GO" id="GO:0006753">
    <property type="term" value="P:nucleoside phosphate metabolic process"/>
    <property type="evidence" value="ECO:0007669"/>
    <property type="project" value="TreeGrafter"/>
</dbReference>
<name>A0A0F9VJM1_9ZZZZ</name>
<dbReference type="PANTHER" id="PTHR11839:SF5">
    <property type="entry name" value="ADP-RIBOSE PYROPHOSPHATASE"/>
    <property type="match status" value="1"/>
</dbReference>
<dbReference type="SUPFAM" id="SSF55811">
    <property type="entry name" value="Nudix"/>
    <property type="match status" value="1"/>
</dbReference>
<protein>
    <recommendedName>
        <fullName evidence="4">ADP-ribose pyrophosphatase</fullName>
        <ecNumber evidence="3">3.6.1.13</ecNumber>
    </recommendedName>
    <alternativeName>
        <fullName evidence="9">ADP-ribose diphosphatase</fullName>
    </alternativeName>
    <alternativeName>
        <fullName evidence="11">ADP-ribose phosphohydrolase</fullName>
    </alternativeName>
    <alternativeName>
        <fullName evidence="10">Adenosine diphosphoribose pyrophosphatase</fullName>
    </alternativeName>
</protein>
<keyword evidence="7" id="KW-0460">Magnesium</keyword>
<reference evidence="14" key="1">
    <citation type="journal article" date="2015" name="Nature">
        <title>Complex archaea that bridge the gap between prokaryotes and eukaryotes.</title>
        <authorList>
            <person name="Spang A."/>
            <person name="Saw J.H."/>
            <person name="Jorgensen S.L."/>
            <person name="Zaremba-Niedzwiedzka K."/>
            <person name="Martijn J."/>
            <person name="Lind A.E."/>
            <person name="van Eijk R."/>
            <person name="Schleper C."/>
            <person name="Guy L."/>
            <person name="Ettema T.J."/>
        </authorList>
    </citation>
    <scope>NUCLEOTIDE SEQUENCE</scope>
</reference>
<dbReference type="GO" id="GO:0019693">
    <property type="term" value="P:ribose phosphate metabolic process"/>
    <property type="evidence" value="ECO:0007669"/>
    <property type="project" value="TreeGrafter"/>
</dbReference>